<dbReference type="Gene3D" id="1.20.210.10">
    <property type="entry name" value="Cytochrome c oxidase-like, subunit I domain"/>
    <property type="match status" value="1"/>
</dbReference>
<dbReference type="AlphaFoldDB" id="A0A5M6IES5"/>
<keyword evidence="3" id="KW-1185">Reference proteome</keyword>
<sequence>MPFDASAQPIHPDVDRPARAWGAVAIAALALAGLLAVLLALARVPGVQDWLPWPWESFFRRALVTHVTLSVVVWFLAVLGLLAVLGAGRVGRGPAMAPWARAGWMTVAAGMGLLLGPAVLNLGAPSLNNYVPVVDHPLYHGALGVVALGVALPLARLLSLGPRVLARDMMAFGAAMGALTFAAALVCVALAALTMTPEPDPEALNEWRFWAGGHVLQFVNALVMLTLWHHLSTRHVGRAPLPTGPFAALLALIALVAWVGPLVFVWAPVQTAGHYAAFTLLYKAGLTLQPAILLIATAWMLVRARGVGLGGGLFGTPGRLALVGSVVLFAAGGVLGFLVGWGDTRTPAHYHAIIAGVNLAVMGLFLGGLVPSPRVQRRPTARLVLLWLYAVGSLVQAVGLYGAGVLGVGRKLAGEAQGLDSTAKSVFMGLNGAGGGLAALGGVMFVWIVLAGLIRQAKAHAKFRVL</sequence>
<keyword evidence="1" id="KW-0472">Membrane</keyword>
<organism evidence="2 3">
    <name type="scientific">Roseospira marina</name>
    <dbReference type="NCBI Taxonomy" id="140057"/>
    <lineage>
        <taxon>Bacteria</taxon>
        <taxon>Pseudomonadati</taxon>
        <taxon>Pseudomonadota</taxon>
        <taxon>Alphaproteobacteria</taxon>
        <taxon>Rhodospirillales</taxon>
        <taxon>Rhodospirillaceae</taxon>
        <taxon>Roseospira</taxon>
    </lineage>
</organism>
<feature type="transmembrane region" description="Helical" evidence="1">
    <location>
        <begin position="348"/>
        <end position="371"/>
    </location>
</feature>
<keyword evidence="1" id="KW-1133">Transmembrane helix</keyword>
<accession>A0A5M6IES5</accession>
<dbReference type="InterPro" id="IPR036927">
    <property type="entry name" value="Cyt_c_oxase-like_su1_sf"/>
</dbReference>
<proteinExistence type="predicted"/>
<feature type="transmembrane region" description="Helical" evidence="1">
    <location>
        <begin position="20"/>
        <end position="42"/>
    </location>
</feature>
<dbReference type="Proteomes" id="UP000324065">
    <property type="component" value="Unassembled WGS sequence"/>
</dbReference>
<feature type="transmembrane region" description="Helical" evidence="1">
    <location>
        <begin position="138"/>
        <end position="158"/>
    </location>
</feature>
<dbReference type="EMBL" id="VWPJ01000005">
    <property type="protein sequence ID" value="KAA5606215.1"/>
    <property type="molecule type" value="Genomic_DNA"/>
</dbReference>
<feature type="transmembrane region" description="Helical" evidence="1">
    <location>
        <begin position="383"/>
        <end position="406"/>
    </location>
</feature>
<evidence type="ECO:0008006" key="4">
    <source>
        <dbReference type="Google" id="ProtNLM"/>
    </source>
</evidence>
<keyword evidence="1" id="KW-0812">Transmembrane</keyword>
<comment type="caution">
    <text evidence="2">The sequence shown here is derived from an EMBL/GenBank/DDBJ whole genome shotgun (WGS) entry which is preliminary data.</text>
</comment>
<feature type="transmembrane region" description="Helical" evidence="1">
    <location>
        <begin position="99"/>
        <end position="118"/>
    </location>
</feature>
<name>A0A5M6IES5_9PROT</name>
<feature type="transmembrane region" description="Helical" evidence="1">
    <location>
        <begin position="275"/>
        <end position="299"/>
    </location>
</feature>
<dbReference type="SUPFAM" id="SSF81442">
    <property type="entry name" value="Cytochrome c oxidase subunit I-like"/>
    <property type="match status" value="1"/>
</dbReference>
<reference evidence="2 3" key="1">
    <citation type="submission" date="2019-09" db="EMBL/GenBank/DDBJ databases">
        <title>Genome sequence of Roseospira marina, one of the more divergent members of the non-sulfur purple photosynthetic bacterial family, the Rhodospirillaceae.</title>
        <authorList>
            <person name="Meyer T."/>
            <person name="Kyndt J."/>
        </authorList>
    </citation>
    <scope>NUCLEOTIDE SEQUENCE [LARGE SCALE GENOMIC DNA]</scope>
    <source>
        <strain evidence="2 3">DSM 15113</strain>
    </source>
</reference>
<dbReference type="OrthoDB" id="11275at2"/>
<protein>
    <recommendedName>
        <fullName evidence="4">Cytochrome C oxidase subunit I</fullName>
    </recommendedName>
</protein>
<feature type="transmembrane region" description="Helical" evidence="1">
    <location>
        <begin position="170"/>
        <end position="195"/>
    </location>
</feature>
<evidence type="ECO:0000313" key="2">
    <source>
        <dbReference type="EMBL" id="KAA5606215.1"/>
    </source>
</evidence>
<dbReference type="RefSeq" id="WP_150061738.1">
    <property type="nucleotide sequence ID" value="NZ_JACHII010000007.1"/>
</dbReference>
<feature type="transmembrane region" description="Helical" evidence="1">
    <location>
        <begin position="426"/>
        <end position="454"/>
    </location>
</feature>
<feature type="transmembrane region" description="Helical" evidence="1">
    <location>
        <begin position="249"/>
        <end position="269"/>
    </location>
</feature>
<feature type="transmembrane region" description="Helical" evidence="1">
    <location>
        <begin position="62"/>
        <end position="87"/>
    </location>
</feature>
<feature type="transmembrane region" description="Helical" evidence="1">
    <location>
        <begin position="320"/>
        <end position="342"/>
    </location>
</feature>
<evidence type="ECO:0000313" key="3">
    <source>
        <dbReference type="Proteomes" id="UP000324065"/>
    </source>
</evidence>
<gene>
    <name evidence="2" type="ORF">F1188_07270</name>
</gene>
<feature type="transmembrane region" description="Helical" evidence="1">
    <location>
        <begin position="207"/>
        <end position="228"/>
    </location>
</feature>
<evidence type="ECO:0000256" key="1">
    <source>
        <dbReference type="SAM" id="Phobius"/>
    </source>
</evidence>